<evidence type="ECO:0000313" key="2">
    <source>
        <dbReference type="EMBL" id="MFD1567880.1"/>
    </source>
</evidence>
<organism evidence="2 3">
    <name type="scientific">Halolamina litorea</name>
    <dbReference type="NCBI Taxonomy" id="1515593"/>
    <lineage>
        <taxon>Archaea</taxon>
        <taxon>Methanobacteriati</taxon>
        <taxon>Methanobacteriota</taxon>
        <taxon>Stenosarchaea group</taxon>
        <taxon>Halobacteria</taxon>
        <taxon>Halobacteriales</taxon>
        <taxon>Haloferacaceae</taxon>
    </lineage>
</organism>
<reference evidence="2 3" key="1">
    <citation type="journal article" date="2019" name="Int. J. Syst. Evol. Microbiol.">
        <title>The Global Catalogue of Microorganisms (GCM) 10K type strain sequencing project: providing services to taxonomists for standard genome sequencing and annotation.</title>
        <authorList>
            <consortium name="The Broad Institute Genomics Platform"/>
            <consortium name="The Broad Institute Genome Sequencing Center for Infectious Disease"/>
            <person name="Wu L."/>
            <person name="Ma J."/>
        </authorList>
    </citation>
    <scope>NUCLEOTIDE SEQUENCE [LARGE SCALE GENOMIC DNA]</scope>
    <source>
        <strain evidence="2 3">CGMCC 1.12859</strain>
    </source>
</reference>
<comment type="caution">
    <text evidence="2">The sequence shown here is derived from an EMBL/GenBank/DDBJ whole genome shotgun (WGS) entry which is preliminary data.</text>
</comment>
<dbReference type="Proteomes" id="UP001597139">
    <property type="component" value="Unassembled WGS sequence"/>
</dbReference>
<dbReference type="InterPro" id="IPR055974">
    <property type="entry name" value="DUF7552"/>
</dbReference>
<name>A0ABD6BSV5_9EURY</name>
<feature type="domain" description="DUF7552" evidence="1">
    <location>
        <begin position="6"/>
        <end position="79"/>
    </location>
</feature>
<proteinExistence type="predicted"/>
<gene>
    <name evidence="2" type="ORF">ACFSAU_10285</name>
</gene>
<protein>
    <recommendedName>
        <fullName evidence="1">DUF7552 domain-containing protein</fullName>
    </recommendedName>
</protein>
<dbReference type="RefSeq" id="WP_267646950.1">
    <property type="nucleotide sequence ID" value="NZ_JANHGR010000001.1"/>
</dbReference>
<evidence type="ECO:0000259" key="1">
    <source>
        <dbReference type="Pfam" id="PF24422"/>
    </source>
</evidence>
<evidence type="ECO:0000313" key="3">
    <source>
        <dbReference type="Proteomes" id="UP001597139"/>
    </source>
</evidence>
<dbReference type="EMBL" id="JBHUCZ010000009">
    <property type="protein sequence ID" value="MFD1567880.1"/>
    <property type="molecule type" value="Genomic_DNA"/>
</dbReference>
<sequence length="100" mass="11121">MTDGKLCPLRERIEALASERGEYYLVCGRYGDRPVPAAGCRFENRSTACEAARLTEEYRAVLRGYDPELPRYDIVVRRTPEFGTVGSRSGGDGSTAEAER</sequence>
<accession>A0ABD6BSV5</accession>
<keyword evidence="3" id="KW-1185">Reference proteome</keyword>
<dbReference type="Pfam" id="PF24422">
    <property type="entry name" value="DUF7552"/>
    <property type="match status" value="1"/>
</dbReference>
<dbReference type="AlphaFoldDB" id="A0ABD6BSV5"/>